<feature type="transmembrane region" description="Helical" evidence="7">
    <location>
        <begin position="205"/>
        <end position="222"/>
    </location>
</feature>
<feature type="domain" description="Rhodopsin" evidence="8">
    <location>
        <begin position="32"/>
        <end position="266"/>
    </location>
</feature>
<dbReference type="Proteomes" id="UP000050424">
    <property type="component" value="Unassembled WGS sequence"/>
</dbReference>
<dbReference type="InterPro" id="IPR052337">
    <property type="entry name" value="SAT4-like"/>
</dbReference>
<evidence type="ECO:0000259" key="8">
    <source>
        <dbReference type="Pfam" id="PF20684"/>
    </source>
</evidence>
<evidence type="ECO:0000256" key="7">
    <source>
        <dbReference type="SAM" id="Phobius"/>
    </source>
</evidence>
<evidence type="ECO:0000313" key="10">
    <source>
        <dbReference type="Proteomes" id="UP000050424"/>
    </source>
</evidence>
<name>A0A0P7AZ78_9HYPO</name>
<dbReference type="PANTHER" id="PTHR33048">
    <property type="entry name" value="PTH11-LIKE INTEGRAL MEMBRANE PROTEIN (AFU_ORTHOLOGUE AFUA_5G11245)"/>
    <property type="match status" value="1"/>
</dbReference>
<dbReference type="PANTHER" id="PTHR33048:SF55">
    <property type="entry name" value="INTEGRAL MEMBRANE PROTEIN"/>
    <property type="match status" value="1"/>
</dbReference>
<comment type="caution">
    <text evidence="9">The sequence shown here is derived from an EMBL/GenBank/DDBJ whole genome shotgun (WGS) entry which is preliminary data.</text>
</comment>
<keyword evidence="4 7" id="KW-0472">Membrane</keyword>
<sequence length="362" mass="40889">MVSGNTPGESNAWMVRIPCIVFFILTPIFIGLRIWSRIVRKTGMGWDDWTIVMSFACTLVVQILMMISCNYGFGQHVRNLATENKLMALKLFYVAQIFYKFTINLTKLSILLLYLRIFLQRWFRTCTYILMGIIASYTIATVCSSIWQCNPIEGAWNKSLDPKCISLTKNWYANAGFSIATDILILLLPMQPLWTSNLPVAQKRALMLVFALGGFVTVTSIMRSTTLNFSTTSPDTTYDITSTLWTMIEENVAIICACLPMCRMPLAFLFPAVFATKAASSHDYGSSERSRDQPNSWKPYMGPRKAEGFSQSMAVHTTDAASEEYILDPVYSNGQLISAADSTAIRKTTEYDITYEDQERKD</sequence>
<organism evidence="9 10">
    <name type="scientific">Neonectria ditissima</name>
    <dbReference type="NCBI Taxonomy" id="78410"/>
    <lineage>
        <taxon>Eukaryota</taxon>
        <taxon>Fungi</taxon>
        <taxon>Dikarya</taxon>
        <taxon>Ascomycota</taxon>
        <taxon>Pezizomycotina</taxon>
        <taxon>Sordariomycetes</taxon>
        <taxon>Hypocreomycetidae</taxon>
        <taxon>Hypocreales</taxon>
        <taxon>Nectriaceae</taxon>
        <taxon>Neonectria</taxon>
    </lineage>
</organism>
<dbReference type="InterPro" id="IPR049326">
    <property type="entry name" value="Rhodopsin_dom_fungi"/>
</dbReference>
<reference evidence="9 10" key="1">
    <citation type="submission" date="2015-09" db="EMBL/GenBank/DDBJ databases">
        <title>Draft genome of a European isolate of the apple canker pathogen Neonectria ditissima.</title>
        <authorList>
            <person name="Gomez-Cortecero A."/>
            <person name="Harrison R.J."/>
            <person name="Armitage A.D."/>
        </authorList>
    </citation>
    <scope>NUCLEOTIDE SEQUENCE [LARGE SCALE GENOMIC DNA]</scope>
    <source>
        <strain evidence="9 10">R09/05</strain>
    </source>
</reference>
<evidence type="ECO:0000256" key="6">
    <source>
        <dbReference type="SAM" id="MobiDB-lite"/>
    </source>
</evidence>
<dbReference type="EMBL" id="LKCW01000120">
    <property type="protein sequence ID" value="KPM38936.1"/>
    <property type="molecule type" value="Genomic_DNA"/>
</dbReference>
<feature type="transmembrane region" description="Helical" evidence="7">
    <location>
        <begin position="12"/>
        <end position="30"/>
    </location>
</feature>
<feature type="region of interest" description="Disordered" evidence="6">
    <location>
        <begin position="283"/>
        <end position="302"/>
    </location>
</feature>
<feature type="transmembrane region" description="Helical" evidence="7">
    <location>
        <begin position="171"/>
        <end position="193"/>
    </location>
</feature>
<evidence type="ECO:0000256" key="5">
    <source>
        <dbReference type="ARBA" id="ARBA00038359"/>
    </source>
</evidence>
<keyword evidence="3 7" id="KW-1133">Transmembrane helix</keyword>
<dbReference type="STRING" id="78410.A0A0P7AZ78"/>
<dbReference type="OrthoDB" id="444631at2759"/>
<feature type="transmembrane region" description="Helical" evidence="7">
    <location>
        <begin position="51"/>
        <end position="73"/>
    </location>
</feature>
<evidence type="ECO:0000256" key="3">
    <source>
        <dbReference type="ARBA" id="ARBA00022989"/>
    </source>
</evidence>
<proteinExistence type="inferred from homology"/>
<comment type="subcellular location">
    <subcellularLocation>
        <location evidence="1">Membrane</location>
        <topology evidence="1">Multi-pass membrane protein</topology>
    </subcellularLocation>
</comment>
<gene>
    <name evidence="9" type="ORF">AK830_g7617</name>
</gene>
<feature type="transmembrane region" description="Helical" evidence="7">
    <location>
        <begin position="127"/>
        <end position="147"/>
    </location>
</feature>
<evidence type="ECO:0000256" key="2">
    <source>
        <dbReference type="ARBA" id="ARBA00022692"/>
    </source>
</evidence>
<comment type="similarity">
    <text evidence="5">Belongs to the SAT4 family.</text>
</comment>
<dbReference type="AlphaFoldDB" id="A0A0P7AZ78"/>
<dbReference type="GO" id="GO:0016020">
    <property type="term" value="C:membrane"/>
    <property type="evidence" value="ECO:0007669"/>
    <property type="project" value="UniProtKB-SubCell"/>
</dbReference>
<keyword evidence="10" id="KW-1185">Reference proteome</keyword>
<keyword evidence="2 7" id="KW-0812">Transmembrane</keyword>
<protein>
    <recommendedName>
        <fullName evidence="8">Rhodopsin domain-containing protein</fullName>
    </recommendedName>
</protein>
<evidence type="ECO:0000256" key="1">
    <source>
        <dbReference type="ARBA" id="ARBA00004141"/>
    </source>
</evidence>
<evidence type="ECO:0000256" key="4">
    <source>
        <dbReference type="ARBA" id="ARBA00023136"/>
    </source>
</evidence>
<feature type="transmembrane region" description="Helical" evidence="7">
    <location>
        <begin position="93"/>
        <end position="115"/>
    </location>
</feature>
<accession>A0A0P7AZ78</accession>
<evidence type="ECO:0000313" key="9">
    <source>
        <dbReference type="EMBL" id="KPM38936.1"/>
    </source>
</evidence>
<dbReference type="Pfam" id="PF20684">
    <property type="entry name" value="Fung_rhodopsin"/>
    <property type="match status" value="1"/>
</dbReference>